<evidence type="ECO:0008006" key="3">
    <source>
        <dbReference type="Google" id="ProtNLM"/>
    </source>
</evidence>
<name>A0A3P7F902_HYDTA</name>
<evidence type="ECO:0000313" key="2">
    <source>
        <dbReference type="Proteomes" id="UP000274429"/>
    </source>
</evidence>
<dbReference type="AlphaFoldDB" id="A0A3P7F902"/>
<organism evidence="1 2">
    <name type="scientific">Hydatigena taeniaeformis</name>
    <name type="common">Feline tapeworm</name>
    <name type="synonym">Taenia taeniaeformis</name>
    <dbReference type="NCBI Taxonomy" id="6205"/>
    <lineage>
        <taxon>Eukaryota</taxon>
        <taxon>Metazoa</taxon>
        <taxon>Spiralia</taxon>
        <taxon>Lophotrochozoa</taxon>
        <taxon>Platyhelminthes</taxon>
        <taxon>Cestoda</taxon>
        <taxon>Eucestoda</taxon>
        <taxon>Cyclophyllidea</taxon>
        <taxon>Taeniidae</taxon>
        <taxon>Hydatigera</taxon>
    </lineage>
</organism>
<accession>A0A3P7F902</accession>
<keyword evidence="2" id="KW-1185">Reference proteome</keyword>
<gene>
    <name evidence="1" type="ORF">TTAC_LOCUS4523</name>
</gene>
<reference evidence="1 2" key="1">
    <citation type="submission" date="2018-11" db="EMBL/GenBank/DDBJ databases">
        <authorList>
            <consortium name="Pathogen Informatics"/>
        </authorList>
    </citation>
    <scope>NUCLEOTIDE SEQUENCE [LARGE SCALE GENOMIC DNA]</scope>
</reference>
<dbReference type="Proteomes" id="UP000274429">
    <property type="component" value="Unassembled WGS sequence"/>
</dbReference>
<evidence type="ECO:0000313" key="1">
    <source>
        <dbReference type="EMBL" id="VDM25109.1"/>
    </source>
</evidence>
<dbReference type="OrthoDB" id="6237547at2759"/>
<dbReference type="EMBL" id="UYWX01004658">
    <property type="protein sequence ID" value="VDM25109.1"/>
    <property type="molecule type" value="Genomic_DNA"/>
</dbReference>
<sequence>MWQSDKAVVNLDFMSWSGGVGNGNCLVAFYTAERVGLQWKTVAVVEEDACNSDHAVICEHKVKDCEDPPGGFNSNTMQFSPTRPHPGTTTTVVCKPGFYSRPAEKSSKTAHPHADDKLLIAEFRCIGQRASPGVADPLQYKANFNYNGLPLNECDGKQLFKFDYIGLPGRRVK</sequence>
<protein>
    <recommendedName>
        <fullName evidence="3">Sushi domain-containing protein</fullName>
    </recommendedName>
</protein>
<proteinExistence type="predicted"/>